<feature type="compositionally biased region" description="Low complexity" evidence="1">
    <location>
        <begin position="985"/>
        <end position="1039"/>
    </location>
</feature>
<feature type="region of interest" description="Disordered" evidence="1">
    <location>
        <begin position="950"/>
        <end position="1047"/>
    </location>
</feature>
<dbReference type="EMBL" id="BAAAOB010000001">
    <property type="protein sequence ID" value="GAA1775882.1"/>
    <property type="molecule type" value="Genomic_DNA"/>
</dbReference>
<dbReference type="Proteomes" id="UP001500851">
    <property type="component" value="Unassembled WGS sequence"/>
</dbReference>
<feature type="transmembrane region" description="Helical" evidence="2">
    <location>
        <begin position="1054"/>
        <end position="1073"/>
    </location>
</feature>
<dbReference type="InterPro" id="IPR047589">
    <property type="entry name" value="DUF11_rpt"/>
</dbReference>
<reference evidence="5" key="1">
    <citation type="journal article" date="2019" name="Int. J. Syst. Evol. Microbiol.">
        <title>The Global Catalogue of Microorganisms (GCM) 10K type strain sequencing project: providing services to taxonomists for standard genome sequencing and annotation.</title>
        <authorList>
            <consortium name="The Broad Institute Genomics Platform"/>
            <consortium name="The Broad Institute Genome Sequencing Center for Infectious Disease"/>
            <person name="Wu L."/>
            <person name="Ma J."/>
        </authorList>
    </citation>
    <scope>NUCLEOTIDE SEQUENCE [LARGE SCALE GENOMIC DNA]</scope>
    <source>
        <strain evidence="5">JCM 14736</strain>
    </source>
</reference>
<dbReference type="Pfam" id="PF01345">
    <property type="entry name" value="DUF11"/>
    <property type="match status" value="1"/>
</dbReference>
<gene>
    <name evidence="4" type="ORF">GCM10009768_00390</name>
</gene>
<evidence type="ECO:0000256" key="2">
    <source>
        <dbReference type="SAM" id="Phobius"/>
    </source>
</evidence>
<evidence type="ECO:0000313" key="5">
    <source>
        <dbReference type="Proteomes" id="UP001500851"/>
    </source>
</evidence>
<dbReference type="NCBIfam" id="TIGR01451">
    <property type="entry name" value="B_ant_repeat"/>
    <property type="match status" value="1"/>
</dbReference>
<proteinExistence type="predicted"/>
<dbReference type="InterPro" id="IPR001434">
    <property type="entry name" value="OmcB-like_DUF11"/>
</dbReference>
<accession>A0ABP4XF83</accession>
<keyword evidence="2" id="KW-0812">Transmembrane</keyword>
<keyword evidence="5" id="KW-1185">Reference proteome</keyword>
<keyword evidence="2" id="KW-0472">Membrane</keyword>
<comment type="caution">
    <text evidence="4">The sequence shown here is derived from an EMBL/GenBank/DDBJ whole genome shotgun (WGS) entry which is preliminary data.</text>
</comment>
<protein>
    <recommendedName>
        <fullName evidence="3">DUF11 domain-containing protein</fullName>
    </recommendedName>
</protein>
<feature type="domain" description="DUF11" evidence="3">
    <location>
        <begin position="870"/>
        <end position="973"/>
    </location>
</feature>
<evidence type="ECO:0000259" key="3">
    <source>
        <dbReference type="Pfam" id="PF01345"/>
    </source>
</evidence>
<evidence type="ECO:0000256" key="1">
    <source>
        <dbReference type="SAM" id="MobiDB-lite"/>
    </source>
</evidence>
<evidence type="ECO:0000313" key="4">
    <source>
        <dbReference type="EMBL" id="GAA1775882.1"/>
    </source>
</evidence>
<keyword evidence="2" id="KW-1133">Transmembrane helix</keyword>
<sequence length="1081" mass="109784">MSRKPSLVALAAAVVGVLGTLGGGLLPAQAAPAPTAASFALSMSADTPTAVTGTAADFTVGYTCSGAATCDGVTITVPLPEHVSATQPLWGWNWWQQPRPTNSNDVASSQVAMDGTVTFAMKPLAPGTTGTLGVRYTPTAQITPNGTKLTVVASATGATIDPSSAEATMTLTTTGSTVATQAGPGQIFNYLDRDLTFKPTASITNGSAVGSDGIGTVDRYAVEIPAGAEFVSAKPAPESVSATEIVWKDVPPAAQPYGEPGRREVELVLRFPSSVFADKQTIELKPSVAGSSVSGVPFTASNTSRVQLLAFTEKLEPHVQVLGSSYSYLNGVVARGAEYSFSYYLNNWNSTVPSTSAIMSSDMAPGLIASRMSLPKGATLTWTSSSGKTGTVTAGDEYTMIDMGDLGMPEGDLLARFEVELGAVEAPGSREFSLIATTTDPSVDRVEQCAKLDMTSASGGTASAQNCGNYRVVDPFIAPNLSLYAPNSGETFRPGDTVTWQAGLSNPVYGNRDWQPVLYFLVPQGTKAAKEPFVWQDSPSDPAFENPEVTVHPKAVDGQDLVEVRWPDSAAIEPGGYLWTGEFRTVVTTAPAGTIEARLYGGDARGPIPAAPMTGVPKDSSNSDPWATMALDDRGIADGGSAASRLARSVASVPTGTGASLQSALVARGSLDSEFVSAPQLAASESGKAITYSLPIRNTGNVPLTDIVVYDILPHIGDTGVSEATANQPRGSQFTPILQGAVTAPPGFTVEYSDSTNPCRPEVNPSATGCVDDWTATPADYASVRALRFAQEAGASLAPGDEAPVTWSMEIAQTTPAALTAFNSAAFSATRTDNAQKIAAEPMPVGVEIAVADLGVRIVGGDLSPNATSDLPITVSNDGPSDGAATVTVTAPKGLTLGTSTSESTGWTCTIEDRAGGGQTATCVSDAPLPQGFSGTLPLTVTAGDAGTSGTVTAEITGRFPDPEAGNNRASADFRVIGNGGGGSSADASSGSDASSNADASSGSGASGRADASGSSASANGTGADANAGAGAKAGTDASGADDRLSTTGGGSPWTGFALAAGALLAGGLVLVLRHRSERRS</sequence>
<organism evidence="4 5">
    <name type="scientific">Leucobacter iarius</name>
    <dbReference type="NCBI Taxonomy" id="333963"/>
    <lineage>
        <taxon>Bacteria</taxon>
        <taxon>Bacillati</taxon>
        <taxon>Actinomycetota</taxon>
        <taxon>Actinomycetes</taxon>
        <taxon>Micrococcales</taxon>
        <taxon>Microbacteriaceae</taxon>
        <taxon>Leucobacter</taxon>
    </lineage>
</organism>
<name>A0ABP4XF83_9MICO</name>
<dbReference type="RefSeq" id="WP_344027723.1">
    <property type="nucleotide sequence ID" value="NZ_BAAAOB010000001.1"/>
</dbReference>